<evidence type="ECO:0008006" key="3">
    <source>
        <dbReference type="Google" id="ProtNLM"/>
    </source>
</evidence>
<evidence type="ECO:0000313" key="1">
    <source>
        <dbReference type="EMBL" id="MFD1203027.1"/>
    </source>
</evidence>
<name>A0ABW3TRP3_9MICO</name>
<dbReference type="Pfam" id="PF25310">
    <property type="entry name" value="VG15"/>
    <property type="match status" value="1"/>
</dbReference>
<dbReference type="Proteomes" id="UP001597181">
    <property type="component" value="Unassembled WGS sequence"/>
</dbReference>
<sequence>MLTAELRAEQQRIAERATAEMLSLFGALQFKDVDATAPAFIEASVSVADRYHREASALGGDMYLSMRRDAGVAGHFTVARPEFDDVQLRRDLIILGPVSAKKLMGQGVRIRDAAKSVFTLTSGRVATAALAGSRDTISRSTNADQQAIAYARQPASGACDFCMLMAENTYTDAYSAMYSLGTRKRAKAPQPMGSKFHDHCRCTLLPLFAGQIAPGARDRQAFLAEWAAASHQGQGFREFVEQKQGFSLSK</sequence>
<keyword evidence="2" id="KW-1185">Reference proteome</keyword>
<organism evidence="1 2">
    <name type="scientific">Leucobacter albus</name>
    <dbReference type="NCBI Taxonomy" id="272210"/>
    <lineage>
        <taxon>Bacteria</taxon>
        <taxon>Bacillati</taxon>
        <taxon>Actinomycetota</taxon>
        <taxon>Actinomycetes</taxon>
        <taxon>Micrococcales</taxon>
        <taxon>Microbacteriaceae</taxon>
        <taxon>Leucobacter</taxon>
    </lineage>
</organism>
<accession>A0ABW3TRP3</accession>
<dbReference type="EMBL" id="JBHTLY010000007">
    <property type="protein sequence ID" value="MFD1203027.1"/>
    <property type="molecule type" value="Genomic_DNA"/>
</dbReference>
<protein>
    <recommendedName>
        <fullName evidence="3">Capsid maturation protease</fullName>
    </recommendedName>
</protein>
<evidence type="ECO:0000313" key="2">
    <source>
        <dbReference type="Proteomes" id="UP001597181"/>
    </source>
</evidence>
<gene>
    <name evidence="1" type="ORF">ACFQ3U_14095</name>
</gene>
<proteinExistence type="predicted"/>
<comment type="caution">
    <text evidence="1">The sequence shown here is derived from an EMBL/GenBank/DDBJ whole genome shotgun (WGS) entry which is preliminary data.</text>
</comment>
<reference evidence="2" key="1">
    <citation type="journal article" date="2019" name="Int. J. Syst. Evol. Microbiol.">
        <title>The Global Catalogue of Microorganisms (GCM) 10K type strain sequencing project: providing services to taxonomists for standard genome sequencing and annotation.</title>
        <authorList>
            <consortium name="The Broad Institute Genomics Platform"/>
            <consortium name="The Broad Institute Genome Sequencing Center for Infectious Disease"/>
            <person name="Wu L."/>
            <person name="Ma J."/>
        </authorList>
    </citation>
    <scope>NUCLEOTIDE SEQUENCE [LARGE SCALE GENOMIC DNA]</scope>
    <source>
        <strain evidence="2">CCUG 50213</strain>
    </source>
</reference>
<dbReference type="InterPro" id="IPR057369">
    <property type="entry name" value="VG15"/>
</dbReference>
<dbReference type="RefSeq" id="WP_343960807.1">
    <property type="nucleotide sequence ID" value="NZ_BAAAKZ010000009.1"/>
</dbReference>